<evidence type="ECO:0000256" key="1">
    <source>
        <dbReference type="ARBA" id="ARBA00022679"/>
    </source>
</evidence>
<dbReference type="NCBIfam" id="TIGR00055">
    <property type="entry name" value="uppS"/>
    <property type="match status" value="1"/>
</dbReference>
<keyword evidence="4" id="KW-1185">Reference proteome</keyword>
<dbReference type="AlphaFoldDB" id="A0A370DTS9"/>
<evidence type="ECO:0000313" key="3">
    <source>
        <dbReference type="EMBL" id="RDH87961.1"/>
    </source>
</evidence>
<sequence length="256" mass="28492">MNGTQSDSSEAEGRLPGHVAIIMDGNGRWAQRRGLPRYAGHPVGVDAVRNIVECCVQKKIQVLTLFAFSSENWHRPKKEVGLIMDLFIRALGKEARRLHRNGVRLKIIGEREAFSEKLQRRILEVEELTAENRGLTLQVAANYGGRWDITQAAKSLARAVAAGELSPEDIDEASLAGALSFPDLPNPDLFIRTGGEQRLSNFLLWQAAYSELYFTDLLWPDFDTAAFEDALADFAGRQRRFGRTGEQVGDHKAEAS</sequence>
<keyword evidence="2" id="KW-0479">Metal-binding</keyword>
<keyword evidence="1 2" id="KW-0808">Transferase</keyword>
<keyword evidence="2" id="KW-0961">Cell wall biogenesis/degradation</keyword>
<keyword evidence="2" id="KW-0573">Peptidoglycan synthesis</keyword>
<dbReference type="GO" id="GO:0008834">
    <property type="term" value="F:ditrans,polycis-undecaprenyl-diphosphate synthase [(2E,6E)-farnesyl-diphosphate specific] activity"/>
    <property type="evidence" value="ECO:0007669"/>
    <property type="project" value="UniProtKB-UniRule"/>
</dbReference>
<proteinExistence type="inferred from homology"/>
<dbReference type="PANTHER" id="PTHR10291:SF0">
    <property type="entry name" value="DEHYDRODOLICHYL DIPHOSPHATE SYNTHASE 2"/>
    <property type="match status" value="1"/>
</dbReference>
<comment type="cofactor">
    <cofactor evidence="2">
        <name>Mg(2+)</name>
        <dbReference type="ChEBI" id="CHEBI:18420"/>
    </cofactor>
    <text evidence="2">Binds 2 magnesium ions per subunit.</text>
</comment>
<dbReference type="Proteomes" id="UP000254771">
    <property type="component" value="Unassembled WGS sequence"/>
</dbReference>
<evidence type="ECO:0000313" key="4">
    <source>
        <dbReference type="Proteomes" id="UP000254771"/>
    </source>
</evidence>
<comment type="similarity">
    <text evidence="2">Belongs to the UPP synthase family.</text>
</comment>
<comment type="subunit">
    <text evidence="2">Homodimer.</text>
</comment>
<dbReference type="GO" id="GO:0005829">
    <property type="term" value="C:cytosol"/>
    <property type="evidence" value="ECO:0007669"/>
    <property type="project" value="TreeGrafter"/>
</dbReference>
<dbReference type="InterPro" id="IPR036424">
    <property type="entry name" value="UPP_synth-like_sf"/>
</dbReference>
<feature type="binding site" evidence="2">
    <location>
        <position position="75"/>
    </location>
    <ligand>
        <name>substrate</name>
    </ligand>
</feature>
<keyword evidence="2" id="KW-0460">Magnesium</keyword>
<name>A0A370DTS9_9GAMM</name>
<feature type="binding site" evidence="2">
    <location>
        <position position="211"/>
    </location>
    <ligand>
        <name>Mg(2+)</name>
        <dbReference type="ChEBI" id="CHEBI:18420"/>
    </ligand>
</feature>
<accession>A0A370DTS9</accession>
<feature type="binding site" evidence="2">
    <location>
        <position position="24"/>
    </location>
    <ligand>
        <name>Mg(2+)</name>
        <dbReference type="ChEBI" id="CHEBI:18420"/>
    </ligand>
</feature>
<dbReference type="FunFam" id="3.40.1180.10:FF:000001">
    <property type="entry name" value="(2E,6E)-farnesyl-diphosphate-specific ditrans,polycis-undecaprenyl-diphosphate synthase"/>
    <property type="match status" value="1"/>
</dbReference>
<feature type="binding site" evidence="2">
    <location>
        <position position="37"/>
    </location>
    <ligand>
        <name>substrate</name>
    </ligand>
</feature>
<dbReference type="HAMAP" id="MF_01139">
    <property type="entry name" value="ISPT"/>
    <property type="match status" value="1"/>
</dbReference>
<organism evidence="3 4">
    <name type="scientific">endosymbiont of Escarpia spicata</name>
    <dbReference type="NCBI Taxonomy" id="2200908"/>
    <lineage>
        <taxon>Bacteria</taxon>
        <taxon>Pseudomonadati</taxon>
        <taxon>Pseudomonadota</taxon>
        <taxon>Gammaproteobacteria</taxon>
        <taxon>sulfur-oxidizing symbionts</taxon>
    </lineage>
</organism>
<dbReference type="SUPFAM" id="SSF64005">
    <property type="entry name" value="Undecaprenyl diphosphate synthase"/>
    <property type="match status" value="1"/>
</dbReference>
<dbReference type="GO" id="GO:0009252">
    <property type="term" value="P:peptidoglycan biosynthetic process"/>
    <property type="evidence" value="ECO:0007669"/>
    <property type="project" value="UniProtKB-UniRule"/>
</dbReference>
<feature type="binding site" evidence="2">
    <location>
        <position position="73"/>
    </location>
    <ligand>
        <name>substrate</name>
    </ligand>
</feature>
<gene>
    <name evidence="2 3" type="primary">uppS</name>
    <name evidence="3" type="ORF">DIZ78_04165</name>
</gene>
<feature type="active site" description="Proton acceptor" evidence="2">
    <location>
        <position position="72"/>
    </location>
</feature>
<evidence type="ECO:0000256" key="2">
    <source>
        <dbReference type="HAMAP-Rule" id="MF_01139"/>
    </source>
</evidence>
<dbReference type="GO" id="GO:0071555">
    <property type="term" value="P:cell wall organization"/>
    <property type="evidence" value="ECO:0007669"/>
    <property type="project" value="UniProtKB-KW"/>
</dbReference>
<dbReference type="Gene3D" id="3.40.1180.10">
    <property type="entry name" value="Decaprenyl diphosphate synthase-like"/>
    <property type="match status" value="1"/>
</dbReference>
<dbReference type="PANTHER" id="PTHR10291">
    <property type="entry name" value="DEHYDRODOLICHYL DIPHOSPHATE SYNTHASE FAMILY MEMBER"/>
    <property type="match status" value="1"/>
</dbReference>
<feature type="binding site" evidence="2">
    <location>
        <position position="29"/>
    </location>
    <ligand>
        <name>substrate</name>
    </ligand>
</feature>
<feature type="binding site" evidence="2">
    <location>
        <begin position="25"/>
        <end position="28"/>
    </location>
    <ligand>
        <name>substrate</name>
    </ligand>
</feature>
<protein>
    <recommendedName>
        <fullName evidence="2">Ditrans,polycis-undecaprenyl-diphosphate synthase ((2E,6E)-farnesyl-diphosphate specific)</fullName>
        <ecNumber evidence="2">2.5.1.31</ecNumber>
    </recommendedName>
    <alternativeName>
        <fullName evidence="2">Ditrans,polycis-undecaprenylcistransferase</fullName>
    </alternativeName>
    <alternativeName>
        <fullName evidence="2">Undecaprenyl diphosphate synthase</fullName>
        <shortName evidence="2">UDS</shortName>
    </alternativeName>
    <alternativeName>
        <fullName evidence="2">Undecaprenyl pyrophosphate synthase</fullName>
        <shortName evidence="2">UPP synthase</shortName>
    </alternativeName>
</protein>
<dbReference type="GO" id="GO:0000287">
    <property type="term" value="F:magnesium ion binding"/>
    <property type="evidence" value="ECO:0007669"/>
    <property type="project" value="UniProtKB-UniRule"/>
</dbReference>
<comment type="function">
    <text evidence="2">Catalyzes the sequential condensation of isopentenyl diphosphate (IPP) with (2E,6E)-farnesyl diphosphate (E,E-FPP) to yield (2Z,6Z,10Z,14Z,18Z,22Z,26Z,30Z,34E,38E)-undecaprenyl diphosphate (di-trans,octa-cis-UPP). UPP is the precursor of glycosyl carrier lipid in the biosynthesis of bacterial cell wall polysaccharide components such as peptidoglycan and lipopolysaccharide.</text>
</comment>
<comment type="caution">
    <text evidence="3">The sequence shown here is derived from an EMBL/GenBank/DDBJ whole genome shotgun (WGS) entry which is preliminary data.</text>
</comment>
<dbReference type="PROSITE" id="PS01066">
    <property type="entry name" value="UPP_SYNTHASE"/>
    <property type="match status" value="1"/>
</dbReference>
<dbReference type="GO" id="GO:0008360">
    <property type="term" value="P:regulation of cell shape"/>
    <property type="evidence" value="ECO:0007669"/>
    <property type="project" value="UniProtKB-KW"/>
</dbReference>
<comment type="catalytic activity">
    <reaction evidence="2">
        <text>8 isopentenyl diphosphate + (2E,6E)-farnesyl diphosphate = di-trans,octa-cis-undecaprenyl diphosphate + 8 diphosphate</text>
        <dbReference type="Rhea" id="RHEA:27551"/>
        <dbReference type="ChEBI" id="CHEBI:33019"/>
        <dbReference type="ChEBI" id="CHEBI:58405"/>
        <dbReference type="ChEBI" id="CHEBI:128769"/>
        <dbReference type="ChEBI" id="CHEBI:175763"/>
        <dbReference type="EC" id="2.5.1.31"/>
    </reaction>
</comment>
<dbReference type="EMBL" id="QFXE01000005">
    <property type="protein sequence ID" value="RDH87961.1"/>
    <property type="molecule type" value="Genomic_DNA"/>
</dbReference>
<dbReference type="InterPro" id="IPR018520">
    <property type="entry name" value="UPP_synth-like_CS"/>
</dbReference>
<dbReference type="Pfam" id="PF01255">
    <property type="entry name" value="Prenyltransf"/>
    <property type="match status" value="1"/>
</dbReference>
<feature type="binding site" evidence="2">
    <location>
        <position position="41"/>
    </location>
    <ligand>
        <name>substrate</name>
    </ligand>
</feature>
<feature type="binding site" evidence="2">
    <location>
        <begin position="69"/>
        <end position="71"/>
    </location>
    <ligand>
        <name>substrate</name>
    </ligand>
</feature>
<dbReference type="CDD" id="cd00475">
    <property type="entry name" value="Cis_IPPS"/>
    <property type="match status" value="1"/>
</dbReference>
<feature type="binding site" evidence="2">
    <location>
        <begin position="198"/>
        <end position="200"/>
    </location>
    <ligand>
        <name>substrate</name>
    </ligand>
</feature>
<feature type="active site" evidence="2">
    <location>
        <position position="24"/>
    </location>
</feature>
<dbReference type="GO" id="GO:0016094">
    <property type="term" value="P:polyprenol biosynthetic process"/>
    <property type="evidence" value="ECO:0007669"/>
    <property type="project" value="TreeGrafter"/>
</dbReference>
<dbReference type="EC" id="2.5.1.31" evidence="2"/>
<reference evidence="3 4" key="1">
    <citation type="journal article" date="2018" name="ISME J.">
        <title>Endosymbiont genomes yield clues of tubeworm success.</title>
        <authorList>
            <person name="Li Y."/>
            <person name="Liles M.R."/>
            <person name="Halanych K.M."/>
        </authorList>
    </citation>
    <scope>NUCLEOTIDE SEQUENCE [LARGE SCALE GENOMIC DNA]</scope>
    <source>
        <strain evidence="3">A1462</strain>
    </source>
</reference>
<feature type="binding site" evidence="2">
    <location>
        <position position="192"/>
    </location>
    <ligand>
        <name>substrate</name>
    </ligand>
</feature>
<keyword evidence="2" id="KW-0133">Cell shape</keyword>
<dbReference type="InterPro" id="IPR001441">
    <property type="entry name" value="UPP_synth-like"/>
</dbReference>